<proteinExistence type="predicted"/>
<organism evidence="1">
    <name type="scientific">Oryza nivara</name>
    <name type="common">Indian wild rice</name>
    <name type="synonym">Oryza sativa f. spontanea</name>
    <dbReference type="NCBI Taxonomy" id="4536"/>
    <lineage>
        <taxon>Eukaryota</taxon>
        <taxon>Viridiplantae</taxon>
        <taxon>Streptophyta</taxon>
        <taxon>Embryophyta</taxon>
        <taxon>Tracheophyta</taxon>
        <taxon>Spermatophyta</taxon>
        <taxon>Magnoliopsida</taxon>
        <taxon>Liliopsida</taxon>
        <taxon>Poales</taxon>
        <taxon>Poaceae</taxon>
        <taxon>BOP clade</taxon>
        <taxon>Oryzoideae</taxon>
        <taxon>Oryzeae</taxon>
        <taxon>Oryzinae</taxon>
        <taxon>Oryza</taxon>
    </lineage>
</organism>
<evidence type="ECO:0000313" key="2">
    <source>
        <dbReference type="Proteomes" id="UP000006591"/>
    </source>
</evidence>
<accession>A0A0E0HBW1</accession>
<reference evidence="1" key="2">
    <citation type="submission" date="2018-04" db="EMBL/GenBank/DDBJ databases">
        <title>OnivRS2 (Oryza nivara Reference Sequence Version 2).</title>
        <authorList>
            <person name="Zhang J."/>
            <person name="Kudrna D."/>
            <person name="Lee S."/>
            <person name="Talag J."/>
            <person name="Rajasekar S."/>
            <person name="Welchert J."/>
            <person name="Hsing Y.-I."/>
            <person name="Wing R.A."/>
        </authorList>
    </citation>
    <scope>NUCLEOTIDE SEQUENCE [LARGE SCALE GENOMIC DNA]</scope>
    <source>
        <strain evidence="1">SL10</strain>
    </source>
</reference>
<dbReference type="HOGENOM" id="CLU_017602_0_0_1"/>
<name>A0A0E0HBW1_ORYNI</name>
<dbReference type="AlphaFoldDB" id="A0A0E0HBW1"/>
<dbReference type="Proteomes" id="UP000006591">
    <property type="component" value="Chromosome 5"/>
</dbReference>
<sequence>MSWFRAETSAISLLYISSYLQLPLQGKGGAHGISACNLFNGMSSQYEVSKEEILLVMNEKVTKEETLHLIHGLRDAKRRIDEKLDRLLEMFGVKVDGEAMGLRNSMPLLRSSTPTQRLQYLHHPSVRRFAPTTTPCLTVATVVACATASVSSMESVVSEDAIFDPYIGISNHPKETHAKCSTVVLNSNNGIVQGVFPLLLSTLDIVSAPGKSTPVMALKTSMEDVKNCLGPHPPIIKSRASRCELQSAPWPTNRTGTKVQLMSPWPHPKQMDVIVSNIDLQPMPWPSFNFYLIKGHQDFFDAIGESYHLLAIKELWNYSLLGILLCTRISTKSLQLEIASMLMELVWFQEGEQKWIGVHVFSFVYPEGSLLLVNFMQDVSKNGIISYDIEGIAECTQIRYFASLLLDIAILPTEIMLTVRHWAVHLMLPWPPPHENSIVLLIDVHAFAKLGIANMVEAKEEMKLFVAKLYVLDLSCATPSIGHFGNHGPFQLLVCKIWPQFLLWKIWSSKAEIKLLIVGHPKQYIEDTILVLVEVSLYDLGGNCSFFEAERGVLTGNKHFYGEQLEFLSDKLELRKKHMLKIIDACYESWSTRKWIDVTRKWLHWMLGGGEHASNFSWYLCWTLKVDIKLKKLLQGANKISSKLKNGRDIREAFEQ</sequence>
<dbReference type="EnsemblPlants" id="ONIVA05G10120.1">
    <property type="protein sequence ID" value="ONIVA05G10120.1"/>
    <property type="gene ID" value="ONIVA05G10120"/>
</dbReference>
<keyword evidence="2" id="KW-1185">Reference proteome</keyword>
<dbReference type="Gramene" id="ONIVA05G10120.1">
    <property type="protein sequence ID" value="ONIVA05G10120.1"/>
    <property type="gene ID" value="ONIVA05G10120"/>
</dbReference>
<reference evidence="1" key="1">
    <citation type="submission" date="2015-04" db="UniProtKB">
        <authorList>
            <consortium name="EnsemblPlants"/>
        </authorList>
    </citation>
    <scope>IDENTIFICATION</scope>
    <source>
        <strain evidence="1">SL10</strain>
    </source>
</reference>
<evidence type="ECO:0000313" key="1">
    <source>
        <dbReference type="EnsemblPlants" id="ONIVA05G10120.1"/>
    </source>
</evidence>
<protein>
    <submittedName>
        <fullName evidence="1">Uncharacterized protein</fullName>
    </submittedName>
</protein>